<organism evidence="1 2">
    <name type="scientific">Bacteroides fragilis str. 2-F-2 #4</name>
    <dbReference type="NCBI Taxonomy" id="1339280"/>
    <lineage>
        <taxon>Bacteria</taxon>
        <taxon>Pseudomonadati</taxon>
        <taxon>Bacteroidota</taxon>
        <taxon>Bacteroidia</taxon>
        <taxon>Bacteroidales</taxon>
        <taxon>Bacteroidaceae</taxon>
        <taxon>Bacteroides</taxon>
    </lineage>
</organism>
<proteinExistence type="predicted"/>
<name>A0A016AH79_BACFG</name>
<dbReference type="EMBL" id="JGDM01000010">
    <property type="protein sequence ID" value="EXZ46329.1"/>
    <property type="molecule type" value="Genomic_DNA"/>
</dbReference>
<evidence type="ECO:0000313" key="2">
    <source>
        <dbReference type="Proteomes" id="UP000022272"/>
    </source>
</evidence>
<reference evidence="1 2" key="1">
    <citation type="submission" date="2014-02" db="EMBL/GenBank/DDBJ databases">
        <authorList>
            <person name="Sears C."/>
            <person name="Carroll K."/>
            <person name="Sack B.R."/>
            <person name="Qadri F."/>
            <person name="Myers L.L."/>
            <person name="Chung G.-T."/>
            <person name="Escheverria P."/>
            <person name="Fraser C.M."/>
            <person name="Sadzewicz L."/>
            <person name="Shefchek K.A."/>
            <person name="Tallon L."/>
            <person name="Das S.P."/>
            <person name="Daugherty S."/>
            <person name="Mongodin E.F."/>
        </authorList>
    </citation>
    <scope>NUCLEOTIDE SEQUENCE [LARGE SCALE GENOMIC DNA]</scope>
    <source>
        <strain evidence="1 2">2-F-2 #4</strain>
    </source>
</reference>
<accession>A0A016AH79</accession>
<comment type="caution">
    <text evidence="1">The sequence shown here is derived from an EMBL/GenBank/DDBJ whole genome shotgun (WGS) entry which is preliminary data.</text>
</comment>
<dbReference type="Proteomes" id="UP000022272">
    <property type="component" value="Unassembled WGS sequence"/>
</dbReference>
<sequence>MGIFINGFGVGAPQITRIFTELSIFLSIKINHSSVKICVICGEQTLFLFLNGS</sequence>
<protein>
    <submittedName>
        <fullName evidence="1">Uncharacterized protein</fullName>
    </submittedName>
</protein>
<gene>
    <name evidence="1" type="ORF">M076_0568</name>
</gene>
<evidence type="ECO:0000313" key="1">
    <source>
        <dbReference type="EMBL" id="EXZ46329.1"/>
    </source>
</evidence>
<dbReference type="AlphaFoldDB" id="A0A016AH79"/>